<dbReference type="CDD" id="cd00156">
    <property type="entry name" value="REC"/>
    <property type="match status" value="1"/>
</dbReference>
<dbReference type="InterPro" id="IPR036890">
    <property type="entry name" value="HATPase_C_sf"/>
</dbReference>
<dbReference type="InterPro" id="IPR011006">
    <property type="entry name" value="CheY-like_superfamily"/>
</dbReference>
<reference evidence="15" key="1">
    <citation type="journal article" date="2019" name="Int. J. Syst. Evol. Microbiol.">
        <title>The Global Catalogue of Microorganisms (GCM) 10K type strain sequencing project: providing services to taxonomists for standard genome sequencing and annotation.</title>
        <authorList>
            <consortium name="The Broad Institute Genomics Platform"/>
            <consortium name="The Broad Institute Genome Sequencing Center for Infectious Disease"/>
            <person name="Wu L."/>
            <person name="Ma J."/>
        </authorList>
    </citation>
    <scope>NUCLEOTIDE SEQUENCE [LARGE SCALE GENOMIC DNA]</scope>
    <source>
        <strain evidence="15">CGMCC 4.7242</strain>
    </source>
</reference>
<dbReference type="InterPro" id="IPR003594">
    <property type="entry name" value="HATPase_dom"/>
</dbReference>
<evidence type="ECO:0000313" key="15">
    <source>
        <dbReference type="Proteomes" id="UP001597353"/>
    </source>
</evidence>
<dbReference type="InterPro" id="IPR011495">
    <property type="entry name" value="Sig_transdc_His_kin_sub2_dim/P"/>
</dbReference>
<dbReference type="EC" id="2.7.13.3" evidence="2"/>
<name>A0ABW4S891_9RHOB</name>
<keyword evidence="7 9" id="KW-0067">ATP-binding</keyword>
<dbReference type="Proteomes" id="UP001597353">
    <property type="component" value="Unassembled WGS sequence"/>
</dbReference>
<proteinExistence type="predicted"/>
<evidence type="ECO:0000256" key="6">
    <source>
        <dbReference type="ARBA" id="ARBA00022777"/>
    </source>
</evidence>
<evidence type="ECO:0000259" key="11">
    <source>
        <dbReference type="PROSITE" id="PS50109"/>
    </source>
</evidence>
<evidence type="ECO:0000313" key="14">
    <source>
        <dbReference type="EMBL" id="MFD1913009.1"/>
    </source>
</evidence>
<dbReference type="Gene3D" id="3.40.50.2300">
    <property type="match status" value="1"/>
</dbReference>
<dbReference type="PROSITE" id="PS50110">
    <property type="entry name" value="RESPONSE_REGULATORY"/>
    <property type="match status" value="1"/>
</dbReference>
<accession>A0ABW4S891</accession>
<evidence type="ECO:0000256" key="2">
    <source>
        <dbReference type="ARBA" id="ARBA00012438"/>
    </source>
</evidence>
<keyword evidence="3 8" id="KW-0597">Phosphoprotein</keyword>
<dbReference type="Pfam" id="PF07568">
    <property type="entry name" value="HisKA_2"/>
    <property type="match status" value="1"/>
</dbReference>
<gene>
    <name evidence="14" type="ORF">ACFSGJ_12380</name>
</gene>
<dbReference type="EMBL" id="JBHUGH010000009">
    <property type="protein sequence ID" value="MFD1913009.1"/>
    <property type="molecule type" value="Genomic_DNA"/>
</dbReference>
<dbReference type="SUPFAM" id="SSF52172">
    <property type="entry name" value="CheY-like"/>
    <property type="match status" value="1"/>
</dbReference>
<keyword evidence="4" id="KW-0808">Transferase</keyword>
<dbReference type="GO" id="GO:0016301">
    <property type="term" value="F:kinase activity"/>
    <property type="evidence" value="ECO:0007669"/>
    <property type="project" value="UniProtKB-KW"/>
</dbReference>
<dbReference type="InterPro" id="IPR011761">
    <property type="entry name" value="ATP-grasp"/>
</dbReference>
<evidence type="ECO:0000256" key="9">
    <source>
        <dbReference type="PROSITE-ProRule" id="PRU00409"/>
    </source>
</evidence>
<sequence>MTRILYVDDDAALVRLVQKVFGRKGIEVVHAEDPDHILRIVREEPFKVIVLDHYLRSGTGQDVLRQLRAADIRVPVVYVTGSSEAQVAIDAMKAGAADYVTKTAGEEFLSLLVAAIDQAITNEQLRTEKELADAEMRRAKERAEALLAEVNHRVANSLAMVSGLLRLQATRSRSEEAKAELTETHARITAIARMHRALYTSEDVRNVDMDKYLGTLIDDLDATLRDEGRDVTLRLEADAITLSADRAVSIGMIVAELVTNAMKYAYPGGAAGEIRVSLRREDPQTALLRVSDDGAGFDPGAPAQGTGLGTSIINSMAASLETSLDYRRVPRGTCAEARIPLR</sequence>
<feature type="domain" description="ATP-grasp" evidence="13">
    <location>
        <begin position="15"/>
        <end position="218"/>
    </location>
</feature>
<dbReference type="Pfam" id="PF02518">
    <property type="entry name" value="HATPase_c"/>
    <property type="match status" value="1"/>
</dbReference>
<dbReference type="SUPFAM" id="SSF55874">
    <property type="entry name" value="ATPase domain of HSP90 chaperone/DNA topoisomerase II/histidine kinase"/>
    <property type="match status" value="1"/>
</dbReference>
<comment type="caution">
    <text evidence="14">The sequence shown here is derived from an EMBL/GenBank/DDBJ whole genome shotgun (WGS) entry which is preliminary data.</text>
</comment>
<evidence type="ECO:0000256" key="10">
    <source>
        <dbReference type="SAM" id="Coils"/>
    </source>
</evidence>
<keyword evidence="6 14" id="KW-0418">Kinase</keyword>
<keyword evidence="15" id="KW-1185">Reference proteome</keyword>
<dbReference type="PROSITE" id="PS50975">
    <property type="entry name" value="ATP_GRASP"/>
    <property type="match status" value="1"/>
</dbReference>
<protein>
    <recommendedName>
        <fullName evidence="2">histidine kinase</fullName>
        <ecNumber evidence="2">2.7.13.3</ecNumber>
    </recommendedName>
</protein>
<evidence type="ECO:0000256" key="4">
    <source>
        <dbReference type="ARBA" id="ARBA00022679"/>
    </source>
</evidence>
<dbReference type="InterPro" id="IPR005467">
    <property type="entry name" value="His_kinase_dom"/>
</dbReference>
<evidence type="ECO:0000256" key="1">
    <source>
        <dbReference type="ARBA" id="ARBA00000085"/>
    </source>
</evidence>
<dbReference type="PROSITE" id="PS50109">
    <property type="entry name" value="HIS_KIN"/>
    <property type="match status" value="1"/>
</dbReference>
<feature type="domain" description="Histidine kinase" evidence="11">
    <location>
        <begin position="149"/>
        <end position="342"/>
    </location>
</feature>
<evidence type="ECO:0000256" key="5">
    <source>
        <dbReference type="ARBA" id="ARBA00022741"/>
    </source>
</evidence>
<feature type="coiled-coil region" evidence="10">
    <location>
        <begin position="122"/>
        <end position="184"/>
    </location>
</feature>
<dbReference type="SMART" id="SM00448">
    <property type="entry name" value="REC"/>
    <property type="match status" value="1"/>
</dbReference>
<evidence type="ECO:0000259" key="13">
    <source>
        <dbReference type="PROSITE" id="PS50975"/>
    </source>
</evidence>
<dbReference type="PANTHER" id="PTHR41523">
    <property type="entry name" value="TWO-COMPONENT SYSTEM SENSOR PROTEIN"/>
    <property type="match status" value="1"/>
</dbReference>
<keyword evidence="10" id="KW-0175">Coiled coil</keyword>
<feature type="domain" description="Response regulatory" evidence="12">
    <location>
        <begin position="3"/>
        <end position="117"/>
    </location>
</feature>
<evidence type="ECO:0000256" key="3">
    <source>
        <dbReference type="ARBA" id="ARBA00022553"/>
    </source>
</evidence>
<dbReference type="InterPro" id="IPR001789">
    <property type="entry name" value="Sig_transdc_resp-reg_receiver"/>
</dbReference>
<evidence type="ECO:0000256" key="7">
    <source>
        <dbReference type="ARBA" id="ARBA00022840"/>
    </source>
</evidence>
<dbReference type="SMART" id="SM00387">
    <property type="entry name" value="HATPase_c"/>
    <property type="match status" value="1"/>
</dbReference>
<dbReference type="Gene3D" id="3.30.565.10">
    <property type="entry name" value="Histidine kinase-like ATPase, C-terminal domain"/>
    <property type="match status" value="1"/>
</dbReference>
<feature type="modified residue" description="4-aspartylphosphate" evidence="8">
    <location>
        <position position="52"/>
    </location>
</feature>
<comment type="catalytic activity">
    <reaction evidence="1">
        <text>ATP + protein L-histidine = ADP + protein N-phospho-L-histidine.</text>
        <dbReference type="EC" id="2.7.13.3"/>
    </reaction>
</comment>
<dbReference type="Gene3D" id="3.30.450.20">
    <property type="entry name" value="PAS domain"/>
    <property type="match status" value="1"/>
</dbReference>
<evidence type="ECO:0000259" key="12">
    <source>
        <dbReference type="PROSITE" id="PS50110"/>
    </source>
</evidence>
<organism evidence="14 15">
    <name type="scientific">Halodurantibacterium flavum</name>
    <dbReference type="NCBI Taxonomy" id="1382802"/>
    <lineage>
        <taxon>Bacteria</taxon>
        <taxon>Pseudomonadati</taxon>
        <taxon>Pseudomonadota</taxon>
        <taxon>Alphaproteobacteria</taxon>
        <taxon>Rhodobacterales</taxon>
        <taxon>Paracoccaceae</taxon>
        <taxon>Halodurantibacterium</taxon>
    </lineage>
</organism>
<dbReference type="PANTHER" id="PTHR41523:SF8">
    <property type="entry name" value="ETHYLENE RESPONSE SENSOR PROTEIN"/>
    <property type="match status" value="1"/>
</dbReference>
<evidence type="ECO:0000256" key="8">
    <source>
        <dbReference type="PROSITE-ProRule" id="PRU00169"/>
    </source>
</evidence>
<keyword evidence="5 9" id="KW-0547">Nucleotide-binding</keyword>
<dbReference type="Pfam" id="PF00072">
    <property type="entry name" value="Response_reg"/>
    <property type="match status" value="1"/>
</dbReference>